<protein>
    <submittedName>
        <fullName evidence="1">Uncharacterized protein</fullName>
    </submittedName>
</protein>
<proteinExistence type="predicted"/>
<dbReference type="VEuPathDB" id="FungiDB:PGUG_01649"/>
<sequence>MPTTAGLVVSTFLGLTARRLQVLIVGKEYARSWNRIPGYVYSVGLFVGGYAVADNLIDNNRQLLQRRLAVLREQRAQKEAFHEFDETADHRWTADKRGRFFHLLDKYGAGYK</sequence>
<dbReference type="InParanoid" id="A5DEE8"/>
<dbReference type="EMBL" id="CH408156">
    <property type="protein sequence ID" value="EDK37551.1"/>
    <property type="molecule type" value="Genomic_DNA"/>
</dbReference>
<keyword evidence="2" id="KW-1185">Reference proteome</keyword>
<dbReference type="eggNOG" id="ENOG502RQ37">
    <property type="taxonomic scope" value="Eukaryota"/>
</dbReference>
<dbReference type="STRING" id="294746.A5DEE8"/>
<name>A5DEE8_PICGU</name>
<accession>A5DEE8</accession>
<dbReference type="AlphaFoldDB" id="A5DEE8"/>
<gene>
    <name evidence="1" type="ORF">PGUG_01649</name>
</gene>
<dbReference type="OMA" id="HRITADK"/>
<reference evidence="1 2" key="1">
    <citation type="journal article" date="2009" name="Nature">
        <title>Evolution of pathogenicity and sexual reproduction in eight Candida genomes.</title>
        <authorList>
            <person name="Butler G."/>
            <person name="Rasmussen M.D."/>
            <person name="Lin M.F."/>
            <person name="Santos M.A."/>
            <person name="Sakthikumar S."/>
            <person name="Munro C.A."/>
            <person name="Rheinbay E."/>
            <person name="Grabherr M."/>
            <person name="Forche A."/>
            <person name="Reedy J.L."/>
            <person name="Agrafioti I."/>
            <person name="Arnaud M.B."/>
            <person name="Bates S."/>
            <person name="Brown A.J."/>
            <person name="Brunke S."/>
            <person name="Costanzo M.C."/>
            <person name="Fitzpatrick D.A."/>
            <person name="de Groot P.W."/>
            <person name="Harris D."/>
            <person name="Hoyer L.L."/>
            <person name="Hube B."/>
            <person name="Klis F.M."/>
            <person name="Kodira C."/>
            <person name="Lennard N."/>
            <person name="Logue M.E."/>
            <person name="Martin R."/>
            <person name="Neiman A.M."/>
            <person name="Nikolaou E."/>
            <person name="Quail M.A."/>
            <person name="Quinn J."/>
            <person name="Santos M.C."/>
            <person name="Schmitzberger F.F."/>
            <person name="Sherlock G."/>
            <person name="Shah P."/>
            <person name="Silverstein K.A."/>
            <person name="Skrzypek M.S."/>
            <person name="Soll D."/>
            <person name="Staggs R."/>
            <person name="Stansfield I."/>
            <person name="Stumpf M.P."/>
            <person name="Sudbery P.E."/>
            <person name="Srikantha T."/>
            <person name="Zeng Q."/>
            <person name="Berman J."/>
            <person name="Berriman M."/>
            <person name="Heitman J."/>
            <person name="Gow N.A."/>
            <person name="Lorenz M.C."/>
            <person name="Birren B.W."/>
            <person name="Kellis M."/>
            <person name="Cuomo C.A."/>
        </authorList>
    </citation>
    <scope>NUCLEOTIDE SEQUENCE [LARGE SCALE GENOMIC DNA]</scope>
    <source>
        <strain evidence="2">ATCC 6260 / CBS 566 / DSM 6381 / JCM 1539 / NBRC 10279 / NRRL Y-324</strain>
    </source>
</reference>
<dbReference type="GeneID" id="5127798"/>
<dbReference type="OrthoDB" id="4012145at2759"/>
<evidence type="ECO:0000313" key="2">
    <source>
        <dbReference type="Proteomes" id="UP000001997"/>
    </source>
</evidence>
<dbReference type="Proteomes" id="UP000001997">
    <property type="component" value="Unassembled WGS sequence"/>
</dbReference>
<dbReference type="KEGG" id="pgu:PGUG_01649"/>
<dbReference type="RefSeq" id="XP_001485978.1">
    <property type="nucleotide sequence ID" value="XM_001485928.1"/>
</dbReference>
<organism evidence="1 2">
    <name type="scientific">Meyerozyma guilliermondii (strain ATCC 6260 / CBS 566 / DSM 6381 / JCM 1539 / NBRC 10279 / NRRL Y-324)</name>
    <name type="common">Yeast</name>
    <name type="synonym">Candida guilliermondii</name>
    <dbReference type="NCBI Taxonomy" id="294746"/>
    <lineage>
        <taxon>Eukaryota</taxon>
        <taxon>Fungi</taxon>
        <taxon>Dikarya</taxon>
        <taxon>Ascomycota</taxon>
        <taxon>Saccharomycotina</taxon>
        <taxon>Pichiomycetes</taxon>
        <taxon>Debaryomycetaceae</taxon>
        <taxon>Meyerozyma</taxon>
    </lineage>
</organism>
<dbReference type="HOGENOM" id="CLU_150139_0_0_1"/>
<evidence type="ECO:0000313" key="1">
    <source>
        <dbReference type="EMBL" id="EDK37551.1"/>
    </source>
</evidence>